<protein>
    <recommendedName>
        <fullName evidence="9">Calmodulin</fullName>
    </recommendedName>
</protein>
<feature type="region of interest" description="Disordered" evidence="4">
    <location>
        <begin position="1243"/>
        <end position="1274"/>
    </location>
</feature>
<keyword evidence="3" id="KW-0106">Calcium</keyword>
<sequence>MRIISTDNYESDGTGTLLVSGFPDSKDPGPKEVKVDRVALSDESSNLRTRFHPPLDGECVSDINASRLKGLAGKVLKQTKIVLSEEKEAEVDKVIVEDPAEALKQLESKFDDMAMLLKCPHGNPKTILDRFRKELTELLTKPGFKTTCYHVLDMAYEEQMNESKPILKERKKLLNEWCKVMLLAQQENTAWLFEEEKEEEEEEEKEGNKEGSENTPETDKPPGEEKDDASPEAGVELPDVKERNVALKLLKDNPDSSHIRLCANVGVFCEELSSLQVSSEVKQETRTLFHELTELKNEHEMLIPEHMKKVIADLMQDAQPKSTSKATPDGDEGLDSEMCQEQEQEQEQQIEQGPDTEPDNRKFADMGDTLQWKASSLLNGQDRKKLFSDRTSCPPTTGAKPVATFHNMKDFTPQGGKISGKSICPLKIDTNLYISPNYAEKELKQDAAAGELKRRLPNASVLLYVKNGREGCWAILSLLEAETLRAWMLGAGAQGDAAAASMGLVTSSGTWLTQPVGEKELIVSPEVRDPLSEGRAPLSAAAPLVFTRAFNWEVYYDEQELVTLITVMRPTPDEGDRARWFQAVRDGRRRDRKEAKQTVLEQAIKTEDPKKLEIIRKGMKVIRLHVEKFPDSEAAFKELDADGNGSLDRQEFKQAFSDSGLDQAELSKIFSHFDANGDRQLNLREFLRALSMKEMSPKERVRRQMAEHGAATSSGARRAAVAERDDSSATAIKLLGHKVVARKAQRGLGALAAVSEECVAGEFQVVCGASACFIGSRVISCAVGGVVSVAPSGIQLRQKDRMAAFFEVTLMEGPPGSACSVGIATPKFAVEEKVQRIGDDQHSFGVCGFGRTPAKLQNGSSEIFDAPPWSPGTVLGVLVDLSNDQKTVLRYFVNGVELREAEFSSIDLGGEEYVCPVFTVEFGAKLYVNWGDQTLRYRPPTLDQQVLTVHQVISLEKDAQVREKDGKENTGKMRIAEARNNPDYWAHLQKFHVEEESEGNIAVRVELAYSWLPVYPEPFFLHGMLLTTGKWYYEVEVTALTSRFFKLTAGFADPRCDGKPESCYSHFSVGSTEGGWGLDVADTELAGDGEEASFLHMEGNDYEGQKGDVYGFEANLEEGSITVHYRGVSDPPPRLGTAFVKVPFQGGLRPMVGVGRGLAEVKIRLDPPARHVPEGARPVMDYVRLARQDPLRSPGSTVSPCRARRRGRLRGAARPAGGAPDEVMRIPVGREYAWLEGPGAPLVGFEPRPAAQEPEPEDEQGVGPEGAGEADEPARRVRIAEPEPQAAGSSEAPAPSAPLVSHKGFNVVALKHRPVVRGTRPCFSGNFYYEVKICRIFARTPSELAQMLYFQRDLDEQEVAKRGGPASIGWSTPTFSGDHLMKGVGDDRFSWGYEGSNPKMPGYGVIKFNGKRFGPRPENPLPKWEERCVIGVACSITESKAVMRWTLDGKLLNEAEEEVDLSVYAEPGLVPAISMHDGLQVQVNLGPNFWCGKKAGSSLVIPWENCGQLYKPVSAIKADDTIGMMTPPSRGLHAKGLTNPHVPDDEDQKGRADLDVDALPTLRPSVEQIILWAGREEKAWGSQTFAEHRENGK</sequence>
<dbReference type="SUPFAM" id="SSF47473">
    <property type="entry name" value="EF-hand"/>
    <property type="match status" value="1"/>
</dbReference>
<dbReference type="InterPro" id="IPR001870">
    <property type="entry name" value="B30.2/SPRY"/>
</dbReference>
<dbReference type="SMART" id="SM00449">
    <property type="entry name" value="SPRY"/>
    <property type="match status" value="3"/>
</dbReference>
<dbReference type="InterPro" id="IPR043136">
    <property type="entry name" value="B30.2/SPRY_sf"/>
</dbReference>
<dbReference type="CDD" id="cd00051">
    <property type="entry name" value="EFh"/>
    <property type="match status" value="1"/>
</dbReference>
<evidence type="ECO:0000256" key="2">
    <source>
        <dbReference type="ARBA" id="ARBA00022737"/>
    </source>
</evidence>
<dbReference type="PANTHER" id="PTHR34524:SF6">
    <property type="entry name" value="CALCYPHOSINE LIKE"/>
    <property type="match status" value="1"/>
</dbReference>
<dbReference type="Pfam" id="PF13499">
    <property type="entry name" value="EF-hand_7"/>
    <property type="match status" value="1"/>
</dbReference>
<dbReference type="InterPro" id="IPR013320">
    <property type="entry name" value="ConA-like_dom_sf"/>
</dbReference>
<keyword evidence="1" id="KW-0479">Metal-binding</keyword>
<dbReference type="InterPro" id="IPR002048">
    <property type="entry name" value="EF_hand_dom"/>
</dbReference>
<evidence type="ECO:0000259" key="5">
    <source>
        <dbReference type="PROSITE" id="PS50188"/>
    </source>
</evidence>
<comment type="caution">
    <text evidence="7">The sequence shown here is derived from an EMBL/GenBank/DDBJ whole genome shotgun (WGS) entry which is preliminary data.</text>
</comment>
<feature type="region of interest" description="Disordered" evidence="4">
    <location>
        <begin position="1531"/>
        <end position="1550"/>
    </location>
</feature>
<dbReference type="Pfam" id="PF00622">
    <property type="entry name" value="SPRY"/>
    <property type="match status" value="3"/>
</dbReference>
<dbReference type="PROSITE" id="PS00018">
    <property type="entry name" value="EF_HAND_1"/>
    <property type="match status" value="2"/>
</dbReference>
<dbReference type="InterPro" id="IPR011992">
    <property type="entry name" value="EF-hand-dom_pair"/>
</dbReference>
<feature type="non-terminal residue" evidence="7">
    <location>
        <position position="1593"/>
    </location>
</feature>
<feature type="region of interest" description="Disordered" evidence="4">
    <location>
        <begin position="195"/>
        <end position="239"/>
    </location>
</feature>
<evidence type="ECO:0000256" key="1">
    <source>
        <dbReference type="ARBA" id="ARBA00022723"/>
    </source>
</evidence>
<dbReference type="Gene3D" id="2.60.120.920">
    <property type="match status" value="3"/>
</dbReference>
<dbReference type="CDD" id="cd11709">
    <property type="entry name" value="SPRY"/>
    <property type="match status" value="3"/>
</dbReference>
<feature type="compositionally biased region" description="Acidic residues" evidence="4">
    <location>
        <begin position="195"/>
        <end position="205"/>
    </location>
</feature>
<keyword evidence="2" id="KW-0677">Repeat</keyword>
<dbReference type="SUPFAM" id="SSF49899">
    <property type="entry name" value="Concanavalin A-like lectins/glucanases"/>
    <property type="match status" value="3"/>
</dbReference>
<accession>A0ABN9XK44</accession>
<dbReference type="PROSITE" id="PS50222">
    <property type="entry name" value="EF_HAND_2"/>
    <property type="match status" value="2"/>
</dbReference>
<evidence type="ECO:0000313" key="8">
    <source>
        <dbReference type="Proteomes" id="UP001189429"/>
    </source>
</evidence>
<dbReference type="PANTHER" id="PTHR34524">
    <property type="entry name" value="CALCYPHOSIN"/>
    <property type="match status" value="1"/>
</dbReference>
<feature type="domain" description="EF-hand" evidence="6">
    <location>
        <begin position="627"/>
        <end position="662"/>
    </location>
</feature>
<dbReference type="SMART" id="SM00054">
    <property type="entry name" value="EFh"/>
    <property type="match status" value="2"/>
</dbReference>
<evidence type="ECO:0000259" key="6">
    <source>
        <dbReference type="PROSITE" id="PS50222"/>
    </source>
</evidence>
<dbReference type="Proteomes" id="UP001189429">
    <property type="component" value="Unassembled WGS sequence"/>
</dbReference>
<evidence type="ECO:0000256" key="4">
    <source>
        <dbReference type="SAM" id="MobiDB-lite"/>
    </source>
</evidence>
<gene>
    <name evidence="7" type="ORF">PCOR1329_LOCUS76305</name>
</gene>
<evidence type="ECO:0000256" key="3">
    <source>
        <dbReference type="ARBA" id="ARBA00022837"/>
    </source>
</evidence>
<feature type="compositionally biased region" description="Acidic residues" evidence="4">
    <location>
        <begin position="329"/>
        <end position="348"/>
    </location>
</feature>
<reference evidence="7" key="1">
    <citation type="submission" date="2023-10" db="EMBL/GenBank/DDBJ databases">
        <authorList>
            <person name="Chen Y."/>
            <person name="Shah S."/>
            <person name="Dougan E. K."/>
            <person name="Thang M."/>
            <person name="Chan C."/>
        </authorList>
    </citation>
    <scope>NUCLEOTIDE SEQUENCE [LARGE SCALE GENOMIC DNA]</scope>
</reference>
<dbReference type="InterPro" id="IPR003877">
    <property type="entry name" value="SPRY_dom"/>
</dbReference>
<dbReference type="Gene3D" id="1.10.238.10">
    <property type="entry name" value="EF-hand"/>
    <property type="match status" value="1"/>
</dbReference>
<evidence type="ECO:0008006" key="9">
    <source>
        <dbReference type="Google" id="ProtNLM"/>
    </source>
</evidence>
<feature type="domain" description="B30.2/SPRY" evidence="5">
    <location>
        <begin position="953"/>
        <end position="1170"/>
    </location>
</feature>
<dbReference type="InterPro" id="IPR051581">
    <property type="entry name" value="Ca-bind"/>
</dbReference>
<feature type="region of interest" description="Disordered" evidence="4">
    <location>
        <begin position="319"/>
        <end position="363"/>
    </location>
</feature>
<dbReference type="InterPro" id="IPR018247">
    <property type="entry name" value="EF_Hand_1_Ca_BS"/>
</dbReference>
<feature type="compositionally biased region" description="Basic and acidic residues" evidence="4">
    <location>
        <begin position="206"/>
        <end position="224"/>
    </location>
</feature>
<dbReference type="PROSITE" id="PS50188">
    <property type="entry name" value="B302_SPRY"/>
    <property type="match status" value="1"/>
</dbReference>
<organism evidence="7 8">
    <name type="scientific">Prorocentrum cordatum</name>
    <dbReference type="NCBI Taxonomy" id="2364126"/>
    <lineage>
        <taxon>Eukaryota</taxon>
        <taxon>Sar</taxon>
        <taxon>Alveolata</taxon>
        <taxon>Dinophyceae</taxon>
        <taxon>Prorocentrales</taxon>
        <taxon>Prorocentraceae</taxon>
        <taxon>Prorocentrum</taxon>
    </lineage>
</organism>
<evidence type="ECO:0000313" key="7">
    <source>
        <dbReference type="EMBL" id="CAK0898463.1"/>
    </source>
</evidence>
<keyword evidence="8" id="KW-1185">Reference proteome</keyword>
<dbReference type="EMBL" id="CAUYUJ010020477">
    <property type="protein sequence ID" value="CAK0898463.1"/>
    <property type="molecule type" value="Genomic_DNA"/>
</dbReference>
<name>A0ABN9XK44_9DINO</name>
<proteinExistence type="predicted"/>
<feature type="domain" description="EF-hand" evidence="6">
    <location>
        <begin position="664"/>
        <end position="696"/>
    </location>
</feature>